<dbReference type="InterPro" id="IPR036318">
    <property type="entry name" value="FAD-bd_PCMH-like_sf"/>
</dbReference>
<name>A0A8H6X942_9AGAR</name>
<protein>
    <submittedName>
        <fullName evidence="4">FAD binding domain protein</fullName>
    </submittedName>
</protein>
<dbReference type="PANTHER" id="PTHR13878">
    <property type="entry name" value="GULONOLACTONE OXIDASE"/>
    <property type="match status" value="1"/>
</dbReference>
<dbReference type="EMBL" id="JACAZI010000022">
    <property type="protein sequence ID" value="KAF7336903.1"/>
    <property type="molecule type" value="Genomic_DNA"/>
</dbReference>
<evidence type="ECO:0000256" key="2">
    <source>
        <dbReference type="ARBA" id="ARBA00023002"/>
    </source>
</evidence>
<dbReference type="Pfam" id="PF01565">
    <property type="entry name" value="FAD_binding_4"/>
    <property type="match status" value="1"/>
</dbReference>
<dbReference type="InterPro" id="IPR016166">
    <property type="entry name" value="FAD-bd_PCMH"/>
</dbReference>
<dbReference type="InterPro" id="IPR050432">
    <property type="entry name" value="FAD-linked_Oxidoreductases_BP"/>
</dbReference>
<gene>
    <name evidence="4" type="ORF">MVEN_02126600</name>
</gene>
<dbReference type="PANTHER" id="PTHR13878:SF91">
    <property type="entry name" value="FAD BINDING DOMAIN PROTEIN (AFU_ORTHOLOGUE AFUA_6G12070)-RELATED"/>
    <property type="match status" value="1"/>
</dbReference>
<dbReference type="GO" id="GO:0071949">
    <property type="term" value="F:FAD binding"/>
    <property type="evidence" value="ECO:0007669"/>
    <property type="project" value="InterPro"/>
</dbReference>
<dbReference type="Gene3D" id="3.30.465.10">
    <property type="match status" value="2"/>
</dbReference>
<reference evidence="4" key="1">
    <citation type="submission" date="2020-05" db="EMBL/GenBank/DDBJ databases">
        <title>Mycena genomes resolve the evolution of fungal bioluminescence.</title>
        <authorList>
            <person name="Tsai I.J."/>
        </authorList>
    </citation>
    <scope>NUCLEOTIDE SEQUENCE</scope>
    <source>
        <strain evidence="4">CCC161011</strain>
    </source>
</reference>
<dbReference type="Proteomes" id="UP000620124">
    <property type="component" value="Unassembled WGS sequence"/>
</dbReference>
<comment type="similarity">
    <text evidence="1">Belongs to the oxygen-dependent FAD-linked oxidoreductase family.</text>
</comment>
<dbReference type="InterPro" id="IPR012951">
    <property type="entry name" value="BBE"/>
</dbReference>
<evidence type="ECO:0000313" key="4">
    <source>
        <dbReference type="EMBL" id="KAF7336903.1"/>
    </source>
</evidence>
<comment type="caution">
    <text evidence="4">The sequence shown here is derived from an EMBL/GenBank/DDBJ whole genome shotgun (WGS) entry which is preliminary data.</text>
</comment>
<sequence length="574" mass="62768">MYFGLQDVLALPLASWIAWLSIFNGTRDSRTCKTIPGDATWPSDTEWSNFNQSIGGRLIRTTPIAQSCHAPHYDGSKCAHVKAQWHSSALHSESSSSMMTPFFANLSCDPFTRPEDPCVLGTYVQYAVNVSRRVHIYKTLDFVRKHNIRFVVRNTGHDYMGKSTGANALAIWTHHLQETRWIEDFVSPAYRGVAVKAQAGVTAEVLYEQADRRGYAVVGGGCPTVGMAGGYIQGGGHSLLGSTYGLAADQTLSFEVITTQGEFLVASPTQNHDLYWALSGGGGGTYGIVWSVTIKAHKDSPVTIAAIEFTSEDVSSDTFWAGINAYHASTPSYTAAGGFAVATYTPAFFRLMGLVLPNLTSPAAAPLVQPLLTRLDELGIKYTSSLATHPGFLNASQDFTSRGDFSVGAWHFGSGRLLPRTLWSDPDAFKRMTRVIRDVIEDGGMTFDVAISPSLDAAGNPDNAVLPAWREAERLFVPMLPWDDYASWPEILKARDKVTWAFGEPLRQLTPDSGAYLNEADTSEPDWKTAFYGRNYARLLAIKDHYDPDQLLYGSTAVGGDRWAEVDAGRLCPV</sequence>
<dbReference type="AlphaFoldDB" id="A0A8H6X942"/>
<organism evidence="4 5">
    <name type="scientific">Mycena venus</name>
    <dbReference type="NCBI Taxonomy" id="2733690"/>
    <lineage>
        <taxon>Eukaryota</taxon>
        <taxon>Fungi</taxon>
        <taxon>Dikarya</taxon>
        <taxon>Basidiomycota</taxon>
        <taxon>Agaricomycotina</taxon>
        <taxon>Agaricomycetes</taxon>
        <taxon>Agaricomycetidae</taxon>
        <taxon>Agaricales</taxon>
        <taxon>Marasmiineae</taxon>
        <taxon>Mycenaceae</taxon>
        <taxon>Mycena</taxon>
    </lineage>
</organism>
<dbReference type="InterPro" id="IPR016169">
    <property type="entry name" value="FAD-bd_PCMH_sub2"/>
</dbReference>
<dbReference type="GO" id="GO:0016491">
    <property type="term" value="F:oxidoreductase activity"/>
    <property type="evidence" value="ECO:0007669"/>
    <property type="project" value="UniProtKB-KW"/>
</dbReference>
<proteinExistence type="inferred from homology"/>
<keyword evidence="5" id="KW-1185">Reference proteome</keyword>
<accession>A0A8H6X942</accession>
<dbReference type="InterPro" id="IPR006094">
    <property type="entry name" value="Oxid_FAD_bind_N"/>
</dbReference>
<evidence type="ECO:0000259" key="3">
    <source>
        <dbReference type="PROSITE" id="PS51387"/>
    </source>
</evidence>
<dbReference type="OrthoDB" id="9983560at2759"/>
<keyword evidence="2" id="KW-0560">Oxidoreductase</keyword>
<dbReference type="PROSITE" id="PS51387">
    <property type="entry name" value="FAD_PCMH"/>
    <property type="match status" value="1"/>
</dbReference>
<evidence type="ECO:0000313" key="5">
    <source>
        <dbReference type="Proteomes" id="UP000620124"/>
    </source>
</evidence>
<dbReference type="SUPFAM" id="SSF56176">
    <property type="entry name" value="FAD-binding/transporter-associated domain-like"/>
    <property type="match status" value="1"/>
</dbReference>
<dbReference type="Pfam" id="PF08031">
    <property type="entry name" value="BBE"/>
    <property type="match status" value="1"/>
</dbReference>
<evidence type="ECO:0000256" key="1">
    <source>
        <dbReference type="ARBA" id="ARBA00005466"/>
    </source>
</evidence>
<feature type="domain" description="FAD-binding PCMH-type" evidence="3">
    <location>
        <begin position="112"/>
        <end position="299"/>
    </location>
</feature>